<dbReference type="Proteomes" id="UP000543554">
    <property type="component" value="Unassembled WGS sequence"/>
</dbReference>
<proteinExistence type="predicted"/>
<feature type="domain" description="HTH cro/C1-type" evidence="1">
    <location>
        <begin position="16"/>
        <end position="54"/>
    </location>
</feature>
<gene>
    <name evidence="2" type="ORF">HNR51_004174</name>
</gene>
<dbReference type="GO" id="GO:0003677">
    <property type="term" value="F:DNA binding"/>
    <property type="evidence" value="ECO:0007669"/>
    <property type="project" value="InterPro"/>
</dbReference>
<organism evidence="2 3">
    <name type="scientific">Methylorubrum thiocyanatum</name>
    <dbReference type="NCBI Taxonomy" id="47958"/>
    <lineage>
        <taxon>Bacteria</taxon>
        <taxon>Pseudomonadati</taxon>
        <taxon>Pseudomonadota</taxon>
        <taxon>Alphaproteobacteria</taxon>
        <taxon>Hyphomicrobiales</taxon>
        <taxon>Methylobacteriaceae</taxon>
        <taxon>Methylorubrum</taxon>
    </lineage>
</organism>
<accession>A0AA40S5V3</accession>
<dbReference type="SUPFAM" id="SSF47413">
    <property type="entry name" value="lambda repressor-like DNA-binding domains"/>
    <property type="match status" value="1"/>
</dbReference>
<dbReference type="AlphaFoldDB" id="A0AA40S5V3"/>
<dbReference type="EMBL" id="JACJIB010000007">
    <property type="protein sequence ID" value="MBA8915078.1"/>
    <property type="molecule type" value="Genomic_DNA"/>
</dbReference>
<dbReference type="RefSeq" id="WP_182556154.1">
    <property type="nucleotide sequence ID" value="NZ_BPRF01000004.1"/>
</dbReference>
<reference evidence="2 3" key="1">
    <citation type="submission" date="2020-08" db="EMBL/GenBank/DDBJ databases">
        <title>Genomic Encyclopedia of Type Strains, Phase IV (KMG-IV): sequencing the most valuable type-strain genomes for metagenomic binning, comparative biology and taxonomic classification.</title>
        <authorList>
            <person name="Goeker M."/>
        </authorList>
    </citation>
    <scope>NUCLEOTIDE SEQUENCE [LARGE SCALE GENOMIC DNA]</scope>
    <source>
        <strain evidence="2 3">DSM 11490</strain>
    </source>
</reference>
<evidence type="ECO:0000313" key="3">
    <source>
        <dbReference type="Proteomes" id="UP000543554"/>
    </source>
</evidence>
<name>A0AA40S5V3_9HYPH</name>
<dbReference type="Gene3D" id="1.10.260.40">
    <property type="entry name" value="lambda repressor-like DNA-binding domains"/>
    <property type="match status" value="1"/>
</dbReference>
<keyword evidence="3" id="KW-1185">Reference proteome</keyword>
<sequence length="69" mass="7476">MELTQAEVIERLKSRVAERVSQQAVAVEAGVSPQHLNDVLHGKRDIGPAMLALLGVQRDVRFVAAEALS</sequence>
<protein>
    <submittedName>
        <fullName evidence="2">Transcriptional regulator with XRE-family HTH domain</fullName>
    </submittedName>
</protein>
<evidence type="ECO:0000259" key="1">
    <source>
        <dbReference type="Pfam" id="PF01381"/>
    </source>
</evidence>
<dbReference type="Pfam" id="PF01381">
    <property type="entry name" value="HTH_3"/>
    <property type="match status" value="1"/>
</dbReference>
<dbReference type="CDD" id="cd00093">
    <property type="entry name" value="HTH_XRE"/>
    <property type="match status" value="1"/>
</dbReference>
<evidence type="ECO:0000313" key="2">
    <source>
        <dbReference type="EMBL" id="MBA8915078.1"/>
    </source>
</evidence>
<dbReference type="InterPro" id="IPR001387">
    <property type="entry name" value="Cro/C1-type_HTH"/>
</dbReference>
<comment type="caution">
    <text evidence="2">The sequence shown here is derived from an EMBL/GenBank/DDBJ whole genome shotgun (WGS) entry which is preliminary data.</text>
</comment>
<dbReference type="InterPro" id="IPR010982">
    <property type="entry name" value="Lambda_DNA-bd_dom_sf"/>
</dbReference>